<dbReference type="InterPro" id="IPR045076">
    <property type="entry name" value="MutS"/>
</dbReference>
<dbReference type="HAMAP" id="MF_00096">
    <property type="entry name" value="MutS"/>
    <property type="match status" value="1"/>
</dbReference>
<dbReference type="SMART" id="SM00533">
    <property type="entry name" value="MUTSd"/>
    <property type="match status" value="1"/>
</dbReference>
<dbReference type="eggNOG" id="COG0249">
    <property type="taxonomic scope" value="Bacteria"/>
</dbReference>
<dbReference type="EMBL" id="AWFG01000001">
    <property type="protein sequence ID" value="KCZ61071.1"/>
    <property type="molecule type" value="Genomic_DNA"/>
</dbReference>
<dbReference type="InterPro" id="IPR007861">
    <property type="entry name" value="DNA_mismatch_repair_MutS_clamp"/>
</dbReference>
<dbReference type="InterPro" id="IPR027417">
    <property type="entry name" value="P-loop_NTPase"/>
</dbReference>
<dbReference type="RefSeq" id="WP_034736211.1">
    <property type="nucleotide sequence ID" value="NZ_AWFG01000001.1"/>
</dbReference>
<proteinExistence type="inferred from homology"/>
<dbReference type="GO" id="GO:0005524">
    <property type="term" value="F:ATP binding"/>
    <property type="evidence" value="ECO:0007669"/>
    <property type="project" value="UniProtKB-UniRule"/>
</dbReference>
<dbReference type="Pfam" id="PF00488">
    <property type="entry name" value="MutS_V"/>
    <property type="match status" value="1"/>
</dbReference>
<comment type="similarity">
    <text evidence="1 9 10">Belongs to the DNA mismatch repair MutS family.</text>
</comment>
<reference evidence="12 13" key="1">
    <citation type="journal article" date="2014" name="Antonie Van Leeuwenhoek">
        <title>Hyphomonas beringensis sp. nov. and Hyphomonas chukchiensis sp. nov., isolated from surface seawater of the Bering Sea and Chukchi Sea.</title>
        <authorList>
            <person name="Li C."/>
            <person name="Lai Q."/>
            <person name="Li G."/>
            <person name="Dong C."/>
            <person name="Wang J."/>
            <person name="Liao Y."/>
            <person name="Shao Z."/>
        </authorList>
    </citation>
    <scope>NUCLEOTIDE SEQUENCE [LARGE SCALE GENOMIC DNA]</scope>
    <source>
        <strain evidence="12 13">BH-BN04-4</strain>
    </source>
</reference>
<dbReference type="GO" id="GO:0003684">
    <property type="term" value="F:damaged DNA binding"/>
    <property type="evidence" value="ECO:0007669"/>
    <property type="project" value="UniProtKB-UniRule"/>
</dbReference>
<dbReference type="PROSITE" id="PS00486">
    <property type="entry name" value="DNA_MISMATCH_REPAIR_2"/>
    <property type="match status" value="1"/>
</dbReference>
<dbReference type="InterPro" id="IPR007860">
    <property type="entry name" value="DNA_mmatch_repair_MutS_con_dom"/>
</dbReference>
<evidence type="ECO:0000256" key="4">
    <source>
        <dbReference type="ARBA" id="ARBA00022763"/>
    </source>
</evidence>
<dbReference type="Pfam" id="PF05190">
    <property type="entry name" value="MutS_IV"/>
    <property type="match status" value="1"/>
</dbReference>
<accession>A0A062US33</accession>
<organism evidence="12 13">
    <name type="scientific">Hyphomonas chukchiensis</name>
    <dbReference type="NCBI Taxonomy" id="1280947"/>
    <lineage>
        <taxon>Bacteria</taxon>
        <taxon>Pseudomonadati</taxon>
        <taxon>Pseudomonadota</taxon>
        <taxon>Alphaproteobacteria</taxon>
        <taxon>Hyphomonadales</taxon>
        <taxon>Hyphomonadaceae</taxon>
        <taxon>Hyphomonas</taxon>
    </lineage>
</organism>
<dbReference type="Gene3D" id="1.10.1420.10">
    <property type="match status" value="2"/>
</dbReference>
<dbReference type="FunFam" id="3.40.1170.10:FF:000001">
    <property type="entry name" value="DNA mismatch repair protein MutS"/>
    <property type="match status" value="1"/>
</dbReference>
<keyword evidence="5 9" id="KW-0067">ATP-binding</keyword>
<dbReference type="SMART" id="SM00534">
    <property type="entry name" value="MUTSac"/>
    <property type="match status" value="1"/>
</dbReference>
<dbReference type="PATRIC" id="fig|1280947.3.peg.325"/>
<dbReference type="GO" id="GO:0030983">
    <property type="term" value="F:mismatched DNA binding"/>
    <property type="evidence" value="ECO:0007669"/>
    <property type="project" value="InterPro"/>
</dbReference>
<dbReference type="SUPFAM" id="SSF55271">
    <property type="entry name" value="DNA repair protein MutS, domain I"/>
    <property type="match status" value="1"/>
</dbReference>
<evidence type="ECO:0000256" key="8">
    <source>
        <dbReference type="ARBA" id="ARBA00024647"/>
    </source>
</evidence>
<sequence>MADTAPPSKQAAAKGSEPTPFMAQYLGIKERHPEALLFFRMGDFYELFFEDAVEAARILDITLTARGEYDGKPIPMAGVPYHAAEGHLARLIKSGARVAVCEQTESPAEAKKRGSKSIVNRDIVRIVTPGTLTEDSLLPARQGQALAAIALAKGGAEAAIAVCDVSTGRFDVAPVLPGALADMLLGWPLNELLVSSSDMDRPAIVAAAEASRAPLTERPARAATPKCGEALLKETFDVAALEAFGDFSKAELSAIGLLLDYVKLTQAGADIMLDPPQRPPVRGHVAIDPATRASLEIDRSMSGGRDGSLLGTIDRTVTAPGARLLATHLSRPSLDRSEIESRLEAVAWLVDDADMLERLRARLKAAPDIERARLRLRLGRGGPRDLQALGRALAAGDAAARGLSEVAGGLPARLAAATGKLLLDNAPQLRTFAEDLARALNESLPMLARDGGFIAPGWDAALDEARGLRDDSRRIIAELQARYAGETGISALKIKFNNVLGYFIDVPARHGEALLAPPLSETFIHRQTLAGNVRFSTRELSDLAGRISRAEEESKGRETALFDEFCARVDDLNAALATSAGALADLDVAAANAAWAVECDAVRPVIADAPEFAAVGLRHPVVEAALRRDGKGFTANDLSLDAGGEGAPRLLLVTGPNMAGKSTYLRQAALAVILAQAGCFVPARSITLGLADRVFSRVGASDDLARGRSTFMVEMVETAAILTQATPDSFVILDEVGRGTSTYDGLAIAWAAVEHLHGVNGCRALFATHYHELTQLAEDLPGAANASLRAREWKNDLVFLHEVQPGPADRSYGVQVARLAGLPKRAVARAAQILKRLEADPDAAESLPLFAAFAEDAPPAEAFDPPQTESELLRILADIDPDALTPRDALDIVYRMIAETKKGE</sequence>
<keyword evidence="6 9" id="KW-0238">DNA-binding</keyword>
<dbReference type="Gene3D" id="3.30.420.110">
    <property type="entry name" value="MutS, connector domain"/>
    <property type="match status" value="1"/>
</dbReference>
<dbReference type="InterPro" id="IPR036187">
    <property type="entry name" value="DNA_mismatch_repair_MutS_sf"/>
</dbReference>
<keyword evidence="4 9" id="KW-0227">DNA damage</keyword>
<gene>
    <name evidence="9" type="primary">mutS</name>
    <name evidence="12" type="ORF">HY30_01645</name>
</gene>
<dbReference type="InterPro" id="IPR007695">
    <property type="entry name" value="DNA_mismatch_repair_MutS-lik_N"/>
</dbReference>
<dbReference type="Pfam" id="PF01624">
    <property type="entry name" value="MutS_I"/>
    <property type="match status" value="1"/>
</dbReference>
<evidence type="ECO:0000256" key="6">
    <source>
        <dbReference type="ARBA" id="ARBA00023125"/>
    </source>
</evidence>
<evidence type="ECO:0000256" key="2">
    <source>
        <dbReference type="ARBA" id="ARBA00021982"/>
    </source>
</evidence>
<evidence type="ECO:0000256" key="3">
    <source>
        <dbReference type="ARBA" id="ARBA00022741"/>
    </source>
</evidence>
<dbReference type="Gene3D" id="3.40.1170.10">
    <property type="entry name" value="DNA repair protein MutS, domain I"/>
    <property type="match status" value="1"/>
</dbReference>
<comment type="function">
    <text evidence="8 9">This protein is involved in the repair of mismatches in DNA. It is possible that it carries out the mismatch recognition step. This protein has a weak ATPase activity.</text>
</comment>
<evidence type="ECO:0000256" key="1">
    <source>
        <dbReference type="ARBA" id="ARBA00006271"/>
    </source>
</evidence>
<dbReference type="NCBIfam" id="TIGR01070">
    <property type="entry name" value="mutS1"/>
    <property type="match status" value="1"/>
</dbReference>
<keyword evidence="13" id="KW-1185">Reference proteome</keyword>
<dbReference type="PANTHER" id="PTHR11361:SF34">
    <property type="entry name" value="DNA MISMATCH REPAIR PROTEIN MSH1, MITOCHONDRIAL"/>
    <property type="match status" value="1"/>
</dbReference>
<dbReference type="InterPro" id="IPR036678">
    <property type="entry name" value="MutS_con_dom_sf"/>
</dbReference>
<evidence type="ECO:0000313" key="12">
    <source>
        <dbReference type="EMBL" id="KCZ61071.1"/>
    </source>
</evidence>
<name>A0A062US33_9PROT</name>
<feature type="binding site" evidence="9">
    <location>
        <begin position="655"/>
        <end position="662"/>
    </location>
    <ligand>
        <name>ATP</name>
        <dbReference type="ChEBI" id="CHEBI:30616"/>
    </ligand>
</feature>
<feature type="domain" description="DNA mismatch repair proteins mutS family" evidence="11">
    <location>
        <begin position="729"/>
        <end position="745"/>
    </location>
</feature>
<dbReference type="InterPro" id="IPR017261">
    <property type="entry name" value="DNA_mismatch_repair_MutS/MSH"/>
</dbReference>
<evidence type="ECO:0000256" key="7">
    <source>
        <dbReference type="ARBA" id="ARBA00023204"/>
    </source>
</evidence>
<evidence type="ECO:0000256" key="10">
    <source>
        <dbReference type="RuleBase" id="RU003756"/>
    </source>
</evidence>
<dbReference type="Gene3D" id="6.10.140.430">
    <property type="match status" value="1"/>
</dbReference>
<dbReference type="SUPFAM" id="SSF48334">
    <property type="entry name" value="DNA repair protein MutS, domain III"/>
    <property type="match status" value="1"/>
</dbReference>
<dbReference type="Pfam" id="PF05188">
    <property type="entry name" value="MutS_II"/>
    <property type="match status" value="1"/>
</dbReference>
<dbReference type="InterPro" id="IPR007696">
    <property type="entry name" value="DNA_mismatch_repair_MutS_core"/>
</dbReference>
<dbReference type="GO" id="GO:0006298">
    <property type="term" value="P:mismatch repair"/>
    <property type="evidence" value="ECO:0007669"/>
    <property type="project" value="UniProtKB-UniRule"/>
</dbReference>
<dbReference type="InterPro" id="IPR000432">
    <property type="entry name" value="DNA_mismatch_repair_MutS_C"/>
</dbReference>
<dbReference type="AlphaFoldDB" id="A0A062US33"/>
<dbReference type="Gene3D" id="3.40.50.300">
    <property type="entry name" value="P-loop containing nucleotide triphosphate hydrolases"/>
    <property type="match status" value="1"/>
</dbReference>
<dbReference type="NCBIfam" id="NF003810">
    <property type="entry name" value="PRK05399.1"/>
    <property type="match status" value="1"/>
</dbReference>
<evidence type="ECO:0000256" key="9">
    <source>
        <dbReference type="HAMAP-Rule" id="MF_00096"/>
    </source>
</evidence>
<dbReference type="SUPFAM" id="SSF53150">
    <property type="entry name" value="DNA repair protein MutS, domain II"/>
    <property type="match status" value="1"/>
</dbReference>
<dbReference type="GO" id="GO:0005829">
    <property type="term" value="C:cytosol"/>
    <property type="evidence" value="ECO:0007669"/>
    <property type="project" value="TreeGrafter"/>
</dbReference>
<dbReference type="InterPro" id="IPR016151">
    <property type="entry name" value="DNA_mismatch_repair_MutS_N"/>
</dbReference>
<dbReference type="Pfam" id="PF05192">
    <property type="entry name" value="MutS_III"/>
    <property type="match status" value="1"/>
</dbReference>
<dbReference type="PANTHER" id="PTHR11361">
    <property type="entry name" value="DNA MISMATCH REPAIR PROTEIN MUTS FAMILY MEMBER"/>
    <property type="match status" value="1"/>
</dbReference>
<dbReference type="OrthoDB" id="9802448at2"/>
<protein>
    <recommendedName>
        <fullName evidence="2 9">DNA mismatch repair protein MutS</fullName>
    </recommendedName>
</protein>
<dbReference type="CDD" id="cd03284">
    <property type="entry name" value="ABC_MutS1"/>
    <property type="match status" value="1"/>
</dbReference>
<dbReference type="PIRSF" id="PIRSF037677">
    <property type="entry name" value="DNA_mis_repair_Msh6"/>
    <property type="match status" value="1"/>
</dbReference>
<dbReference type="STRING" id="1280947.HY30_01645"/>
<dbReference type="InterPro" id="IPR005748">
    <property type="entry name" value="DNA_mismatch_repair_MutS"/>
</dbReference>
<dbReference type="Proteomes" id="UP000027190">
    <property type="component" value="Unassembled WGS sequence"/>
</dbReference>
<evidence type="ECO:0000259" key="11">
    <source>
        <dbReference type="PROSITE" id="PS00486"/>
    </source>
</evidence>
<dbReference type="SUPFAM" id="SSF52540">
    <property type="entry name" value="P-loop containing nucleoside triphosphate hydrolases"/>
    <property type="match status" value="1"/>
</dbReference>
<evidence type="ECO:0000256" key="5">
    <source>
        <dbReference type="ARBA" id="ARBA00022840"/>
    </source>
</evidence>
<keyword evidence="3 9" id="KW-0547">Nucleotide-binding</keyword>
<dbReference type="GO" id="GO:0140664">
    <property type="term" value="F:ATP-dependent DNA damage sensor activity"/>
    <property type="evidence" value="ECO:0007669"/>
    <property type="project" value="InterPro"/>
</dbReference>
<evidence type="ECO:0000313" key="13">
    <source>
        <dbReference type="Proteomes" id="UP000027190"/>
    </source>
</evidence>
<comment type="caution">
    <text evidence="12">The sequence shown here is derived from an EMBL/GenBank/DDBJ whole genome shotgun (WGS) entry which is preliminary data.</text>
</comment>
<keyword evidence="7 9" id="KW-0234">DNA repair</keyword>